<dbReference type="InterPro" id="IPR002641">
    <property type="entry name" value="PNPLA_dom"/>
</dbReference>
<keyword evidence="5" id="KW-1185">Reference proteome</keyword>
<dbReference type="InterPro" id="IPR052580">
    <property type="entry name" value="Lipid_Hydrolase"/>
</dbReference>
<feature type="short sequence motif" description="GXSXG" evidence="2">
    <location>
        <begin position="45"/>
        <end position="49"/>
    </location>
</feature>
<dbReference type="InterPro" id="IPR016035">
    <property type="entry name" value="Acyl_Trfase/lysoPLipase"/>
</dbReference>
<dbReference type="CDD" id="cd07207">
    <property type="entry name" value="Pat_ExoU_VipD_like"/>
    <property type="match status" value="1"/>
</dbReference>
<dbReference type="Gene3D" id="3.40.1090.10">
    <property type="entry name" value="Cytosolic phospholipase A2 catalytic domain"/>
    <property type="match status" value="2"/>
</dbReference>
<protein>
    <submittedName>
        <fullName evidence="4">NTE family protein</fullName>
    </submittedName>
</protein>
<dbReference type="Pfam" id="PF01734">
    <property type="entry name" value="Patatin"/>
    <property type="match status" value="1"/>
</dbReference>
<feature type="domain" description="PNPLA" evidence="3">
    <location>
        <begin position="14"/>
        <end position="205"/>
    </location>
</feature>
<evidence type="ECO:0000313" key="4">
    <source>
        <dbReference type="EMBL" id="MDQ0197329.1"/>
    </source>
</evidence>
<keyword evidence="1 2" id="KW-0443">Lipid metabolism</keyword>
<keyword evidence="2" id="KW-0442">Lipid degradation</keyword>
<evidence type="ECO:0000256" key="2">
    <source>
        <dbReference type="PROSITE-ProRule" id="PRU01161"/>
    </source>
</evidence>
<proteinExistence type="predicted"/>
<feature type="short sequence motif" description="GXGXXG" evidence="2">
    <location>
        <begin position="18"/>
        <end position="23"/>
    </location>
</feature>
<evidence type="ECO:0000259" key="3">
    <source>
        <dbReference type="PROSITE" id="PS51635"/>
    </source>
</evidence>
<evidence type="ECO:0000256" key="1">
    <source>
        <dbReference type="ARBA" id="ARBA00023098"/>
    </source>
</evidence>
<dbReference type="PANTHER" id="PTHR46394:SF1">
    <property type="entry name" value="PNPLA DOMAIN-CONTAINING PROTEIN"/>
    <property type="match status" value="1"/>
</dbReference>
<name>A0ABT9XP57_9BACI</name>
<dbReference type="PROSITE" id="PS51635">
    <property type="entry name" value="PNPLA"/>
    <property type="match status" value="1"/>
</dbReference>
<comment type="caution">
    <text evidence="4">The sequence shown here is derived from an EMBL/GenBank/DDBJ whole genome shotgun (WGS) entry which is preliminary data.</text>
</comment>
<feature type="active site" description="Nucleophile" evidence="2">
    <location>
        <position position="47"/>
    </location>
</feature>
<keyword evidence="2" id="KW-0378">Hydrolase</keyword>
<dbReference type="Proteomes" id="UP001224122">
    <property type="component" value="Unassembled WGS sequence"/>
</dbReference>
<organism evidence="4 5">
    <name type="scientific">Neobacillus ginsengisoli</name>
    <dbReference type="NCBI Taxonomy" id="904295"/>
    <lineage>
        <taxon>Bacteria</taxon>
        <taxon>Bacillati</taxon>
        <taxon>Bacillota</taxon>
        <taxon>Bacilli</taxon>
        <taxon>Bacillales</taxon>
        <taxon>Bacillaceae</taxon>
        <taxon>Neobacillus</taxon>
    </lineage>
</organism>
<gene>
    <name evidence="4" type="ORF">J2S10_000434</name>
</gene>
<dbReference type="EMBL" id="JAUSTW010000001">
    <property type="protein sequence ID" value="MDQ0197329.1"/>
    <property type="molecule type" value="Genomic_DNA"/>
</dbReference>
<feature type="short sequence motif" description="DGA/G" evidence="2">
    <location>
        <begin position="192"/>
        <end position="194"/>
    </location>
</feature>
<reference evidence="4 5" key="1">
    <citation type="submission" date="2023-07" db="EMBL/GenBank/DDBJ databases">
        <title>Genomic Encyclopedia of Type Strains, Phase IV (KMG-IV): sequencing the most valuable type-strain genomes for metagenomic binning, comparative biology and taxonomic classification.</title>
        <authorList>
            <person name="Goeker M."/>
        </authorList>
    </citation>
    <scope>NUCLEOTIDE SEQUENCE [LARGE SCALE GENOMIC DNA]</scope>
    <source>
        <strain evidence="4 5">DSM 27594</strain>
    </source>
</reference>
<dbReference type="SUPFAM" id="SSF52151">
    <property type="entry name" value="FabD/lysophospholipase-like"/>
    <property type="match status" value="1"/>
</dbReference>
<sequence length="303" mass="34127">MNTSLGVAAMKIDGVFSGGGIKGFALIGAYEEIEKRGLQFVRVAGTSAGSIFAALIAAGYTSKEIYQLLDELDISKILDARKSFIPFPFAKWLFLYWKLGLYKGNELEKWIKEKLEAKGIRTFADMPSQSLRVIASDLSNGQLIVLPDDLEKYGIPPGSFSVAKAIRISCSIPYFFEPVKMRSMDGIDVLVDGGVLSNFPMWLFDQDQVQKIRPVLGIKLSTSEYEHKKHKIQNAIQLFGALFETMKDAHDSRYISKKHAKNIIFIPVEGVLSIEYHLTEEKKRQLFDLGKEHAKQFLKTWGY</sequence>
<dbReference type="PANTHER" id="PTHR46394">
    <property type="entry name" value="ANNEXIN"/>
    <property type="match status" value="1"/>
</dbReference>
<accession>A0ABT9XP57</accession>
<feature type="active site" description="Proton acceptor" evidence="2">
    <location>
        <position position="192"/>
    </location>
</feature>
<evidence type="ECO:0000313" key="5">
    <source>
        <dbReference type="Proteomes" id="UP001224122"/>
    </source>
</evidence>